<accession>A0A9E7GPH6</accession>
<dbReference type="Proteomes" id="UP001055439">
    <property type="component" value="Chromosome 7"/>
</dbReference>
<evidence type="ECO:0000313" key="1">
    <source>
        <dbReference type="EMBL" id="URE18525.1"/>
    </source>
</evidence>
<organism evidence="1 2">
    <name type="scientific">Musa troglodytarum</name>
    <name type="common">fe'i banana</name>
    <dbReference type="NCBI Taxonomy" id="320322"/>
    <lineage>
        <taxon>Eukaryota</taxon>
        <taxon>Viridiplantae</taxon>
        <taxon>Streptophyta</taxon>
        <taxon>Embryophyta</taxon>
        <taxon>Tracheophyta</taxon>
        <taxon>Spermatophyta</taxon>
        <taxon>Magnoliopsida</taxon>
        <taxon>Liliopsida</taxon>
        <taxon>Zingiberales</taxon>
        <taxon>Musaceae</taxon>
        <taxon>Musa</taxon>
    </lineage>
</organism>
<gene>
    <name evidence="1" type="ORF">MUK42_36494</name>
</gene>
<proteinExistence type="predicted"/>
<reference evidence="1" key="1">
    <citation type="submission" date="2022-05" db="EMBL/GenBank/DDBJ databases">
        <title>The Musa troglodytarum L. genome provides insights into the mechanism of non-climacteric behaviour and enrichment of carotenoids.</title>
        <authorList>
            <person name="Wang J."/>
        </authorList>
    </citation>
    <scope>NUCLEOTIDE SEQUENCE</scope>
    <source>
        <tissue evidence="1">Leaf</tissue>
    </source>
</reference>
<name>A0A9E7GPH6_9LILI</name>
<dbReference type="AlphaFoldDB" id="A0A9E7GPH6"/>
<sequence>TEESKEAIAKATGEENLCFTGVIVHKDDPSEKLLEWGSKVSFPSKKCCIQDLIPSIGKASETPVAAVHARMISTVSRRMCISSELRKQGYVEQVDWFGHGAEDARHYSLSWNRTTWVSRSAYWLRLSVTVLCVRIPILLPVARTKQEDSEIRFMKQKPQDSQIDVGIHPFGPRSQPLVEGHQPIHVLVNLVSISHIVPSAPQNCFLSYRVRGEGRQEELWGICEQGRSHTVGFSFVCPPVPCVEDQHVDAQPGRTGLDGVEPQHAADAFLHDVHQVGALVPYHRHAIVLQYCIWLADRAFMCSVG</sequence>
<protein>
    <submittedName>
        <fullName evidence="1">Uncharacterized protein</fullName>
    </submittedName>
</protein>
<feature type="non-terminal residue" evidence="1">
    <location>
        <position position="1"/>
    </location>
</feature>
<evidence type="ECO:0000313" key="2">
    <source>
        <dbReference type="Proteomes" id="UP001055439"/>
    </source>
</evidence>
<dbReference type="EMBL" id="CP097509">
    <property type="protein sequence ID" value="URE18525.1"/>
    <property type="molecule type" value="Genomic_DNA"/>
</dbReference>
<keyword evidence="2" id="KW-1185">Reference proteome</keyword>